<proteinExistence type="predicted"/>
<evidence type="ECO:0000256" key="1">
    <source>
        <dbReference type="SAM" id="MobiDB-lite"/>
    </source>
</evidence>
<accession>A0A6J6BSD5</accession>
<dbReference type="AlphaFoldDB" id="A0A6J6BSD5"/>
<feature type="region of interest" description="Disordered" evidence="1">
    <location>
        <begin position="29"/>
        <end position="109"/>
    </location>
</feature>
<feature type="region of interest" description="Disordered" evidence="1">
    <location>
        <begin position="158"/>
        <end position="185"/>
    </location>
</feature>
<feature type="compositionally biased region" description="Basic and acidic residues" evidence="1">
    <location>
        <begin position="70"/>
        <end position="102"/>
    </location>
</feature>
<reference evidence="2" key="1">
    <citation type="submission" date="2020-05" db="EMBL/GenBank/DDBJ databases">
        <authorList>
            <person name="Chiriac C."/>
            <person name="Salcher M."/>
            <person name="Ghai R."/>
            <person name="Kavagutti S V."/>
        </authorList>
    </citation>
    <scope>NUCLEOTIDE SEQUENCE</scope>
</reference>
<feature type="compositionally biased region" description="Basic and acidic residues" evidence="1">
    <location>
        <begin position="37"/>
        <end position="54"/>
    </location>
</feature>
<name>A0A6J6BSD5_9ZZZZ</name>
<organism evidence="2">
    <name type="scientific">freshwater metagenome</name>
    <dbReference type="NCBI Taxonomy" id="449393"/>
    <lineage>
        <taxon>unclassified sequences</taxon>
        <taxon>metagenomes</taxon>
        <taxon>ecological metagenomes</taxon>
    </lineage>
</organism>
<dbReference type="EMBL" id="CAEZSG010000113">
    <property type="protein sequence ID" value="CAB4541283.1"/>
    <property type="molecule type" value="Genomic_DNA"/>
</dbReference>
<protein>
    <submittedName>
        <fullName evidence="2">Unannotated protein</fullName>
    </submittedName>
</protein>
<evidence type="ECO:0000313" key="2">
    <source>
        <dbReference type="EMBL" id="CAB4541283.1"/>
    </source>
</evidence>
<sequence length="185" mass="20378">MNRAPGCLAIVLNFVGVCGAVSGFPSERLDGSNSSHALDKLNDEPRGIDARRSEFTAGRVRKPPGDGDDGNQRDSKRNSALWVDRDQSDGGERKEQQTRHEVAQSPTQQFAESVDVTRLTGDDAARRVPLMEFEAESLGVLKDSTAKCAENVLAHRDRQARVGREQSRCADSGRKERANDCQNRR</sequence>
<gene>
    <name evidence="2" type="ORF">UFOPK1413_00747</name>
</gene>